<feature type="transmembrane region" description="Helical" evidence="8">
    <location>
        <begin position="395"/>
        <end position="413"/>
    </location>
</feature>
<dbReference type="PROSITE" id="PS50088">
    <property type="entry name" value="ANK_REPEAT"/>
    <property type="match status" value="3"/>
</dbReference>
<feature type="transmembrane region" description="Helical" evidence="8">
    <location>
        <begin position="300"/>
        <end position="321"/>
    </location>
</feature>
<feature type="domain" description="Palmitoyltransferase DHHC" evidence="9">
    <location>
        <begin position="349"/>
        <end position="485"/>
    </location>
</feature>
<dbReference type="SMART" id="SM00248">
    <property type="entry name" value="ANK"/>
    <property type="match status" value="5"/>
</dbReference>
<feature type="repeat" description="ANK" evidence="7">
    <location>
        <begin position="81"/>
        <end position="113"/>
    </location>
</feature>
<evidence type="ECO:0000256" key="1">
    <source>
        <dbReference type="ARBA" id="ARBA00004141"/>
    </source>
</evidence>
<comment type="catalytic activity">
    <reaction evidence="8">
        <text>L-cysteinyl-[protein] + hexadecanoyl-CoA = S-hexadecanoyl-L-cysteinyl-[protein] + CoA</text>
        <dbReference type="Rhea" id="RHEA:36683"/>
        <dbReference type="Rhea" id="RHEA-COMP:10131"/>
        <dbReference type="Rhea" id="RHEA-COMP:11032"/>
        <dbReference type="ChEBI" id="CHEBI:29950"/>
        <dbReference type="ChEBI" id="CHEBI:57287"/>
        <dbReference type="ChEBI" id="CHEBI:57379"/>
        <dbReference type="ChEBI" id="CHEBI:74151"/>
        <dbReference type="EC" id="2.3.1.225"/>
    </reaction>
</comment>
<comment type="subcellular location">
    <subcellularLocation>
        <location evidence="1">Membrane</location>
        <topology evidence="1">Multi-pass membrane protein</topology>
    </subcellularLocation>
</comment>
<evidence type="ECO:0000256" key="4">
    <source>
        <dbReference type="ARBA" id="ARBA00022989"/>
    </source>
</evidence>
<dbReference type="PANTHER" id="PTHR24161">
    <property type="entry name" value="ANK_REP_REGION DOMAIN-CONTAINING PROTEIN-RELATED"/>
    <property type="match status" value="1"/>
</dbReference>
<comment type="similarity">
    <text evidence="8">Belongs to the DHHC palmitoyltransferase family.</text>
</comment>
<organism evidence="10 11">
    <name type="scientific">Oopsacas minuta</name>
    <dbReference type="NCBI Taxonomy" id="111878"/>
    <lineage>
        <taxon>Eukaryota</taxon>
        <taxon>Metazoa</taxon>
        <taxon>Porifera</taxon>
        <taxon>Hexactinellida</taxon>
        <taxon>Hexasterophora</taxon>
        <taxon>Lyssacinosida</taxon>
        <taxon>Leucopsacidae</taxon>
        <taxon>Oopsacas</taxon>
    </lineage>
</organism>
<dbReference type="Pfam" id="PF12796">
    <property type="entry name" value="Ank_2"/>
    <property type="match status" value="2"/>
</dbReference>
<evidence type="ECO:0000256" key="2">
    <source>
        <dbReference type="ARBA" id="ARBA00022692"/>
    </source>
</evidence>
<keyword evidence="8" id="KW-0012">Acyltransferase</keyword>
<dbReference type="PROSITE" id="PS50216">
    <property type="entry name" value="DHHC"/>
    <property type="match status" value="1"/>
</dbReference>
<evidence type="ECO:0000256" key="7">
    <source>
        <dbReference type="PROSITE-ProRule" id="PRU00023"/>
    </source>
</evidence>
<dbReference type="Proteomes" id="UP001165289">
    <property type="component" value="Unassembled WGS sequence"/>
</dbReference>
<evidence type="ECO:0000256" key="6">
    <source>
        <dbReference type="ARBA" id="ARBA00023136"/>
    </source>
</evidence>
<gene>
    <name evidence="10" type="ORF">LOD99_4533</name>
</gene>
<dbReference type="SUPFAM" id="SSF48403">
    <property type="entry name" value="Ankyrin repeat"/>
    <property type="match status" value="1"/>
</dbReference>
<dbReference type="PROSITE" id="PS50297">
    <property type="entry name" value="ANK_REP_REGION"/>
    <property type="match status" value="3"/>
</dbReference>
<comment type="caution">
    <text evidence="10">The sequence shown here is derived from an EMBL/GenBank/DDBJ whole genome shotgun (WGS) entry which is preliminary data.</text>
</comment>
<evidence type="ECO:0000256" key="8">
    <source>
        <dbReference type="RuleBase" id="RU079119"/>
    </source>
</evidence>
<feature type="transmembrane region" description="Helical" evidence="8">
    <location>
        <begin position="446"/>
        <end position="473"/>
    </location>
</feature>
<feature type="transmembrane region" description="Helical" evidence="8">
    <location>
        <begin position="243"/>
        <end position="263"/>
    </location>
</feature>
<dbReference type="PRINTS" id="PR01415">
    <property type="entry name" value="ANKYRIN"/>
</dbReference>
<dbReference type="EC" id="2.3.1.225" evidence="8"/>
<name>A0AAV7JSP1_9METZ</name>
<dbReference type="PANTHER" id="PTHR24161:SF85">
    <property type="entry name" value="PALMITOYLTRANSFERASE HIP14"/>
    <property type="match status" value="1"/>
</dbReference>
<dbReference type="Pfam" id="PF01529">
    <property type="entry name" value="DHHC"/>
    <property type="match status" value="1"/>
</dbReference>
<proteinExistence type="inferred from homology"/>
<dbReference type="InterPro" id="IPR002110">
    <property type="entry name" value="Ankyrin_rpt"/>
</dbReference>
<feature type="transmembrane region" description="Helical" evidence="8">
    <location>
        <begin position="275"/>
        <end position="294"/>
    </location>
</feature>
<keyword evidence="2 8" id="KW-0812">Transmembrane</keyword>
<evidence type="ECO:0000313" key="11">
    <source>
        <dbReference type="Proteomes" id="UP001165289"/>
    </source>
</evidence>
<evidence type="ECO:0000313" key="10">
    <source>
        <dbReference type="EMBL" id="KAI6651988.1"/>
    </source>
</evidence>
<sequence length="552" mass="63733">MSKDIISKFYGSEIKSTHLLHYAVTSNQPLLVAAILHDHDVNQVEVTTGYTPLHCAAIQGYPDIAIALIKSGANFNAVTLQKETVLHLACKSACSQLVLYLVAKGANINDTDSKGRTPLMLAANNRNSYDLIRILIKLKARVDVCDKIDKSTALHYAVKCDNSPAVAYLVKIGHASVMSQNKNGYSPLILSSQPYDQILMRATLSIDPWFRSKAFSTRLLRIIPWIYIGFMGIIPSLCPNLVTTLISGFSVTILTALILWKYITLVYPRQPAMPSLMMAYLFYLYVSSFTHNIPEKISPLPFVILYVISTVTIPVCMYYMVMGDPGYIIRDRKDNLCAIVRKFEQNDFKMNEFCTTCIQFRPLRSKHCRTCDKCVARFDHHCPWIDNCLGERNHLFFWLFLANGLISLIPIIYDGFTYFYQVCDDDYRQSSFVIPRFWYAYNCSPWSAWMGSLLTLFYMWMLFMFVLHTYTVLLKGKTTNEMMNSDKYKRMRPDFEKERKFYHKGLFQNFADFTGLKLFSSDLEIGNYRHQYTGFRPRNIDWYNIEKVPDDE</sequence>
<keyword evidence="8" id="KW-0808">Transferase</keyword>
<dbReference type="InterPro" id="IPR036770">
    <property type="entry name" value="Ankyrin_rpt-contain_sf"/>
</dbReference>
<feature type="repeat" description="ANK" evidence="7">
    <location>
        <begin position="114"/>
        <end position="147"/>
    </location>
</feature>
<dbReference type="EMBL" id="JAKMXF010000300">
    <property type="protein sequence ID" value="KAI6651988.1"/>
    <property type="molecule type" value="Genomic_DNA"/>
</dbReference>
<dbReference type="GO" id="GO:0019706">
    <property type="term" value="F:protein-cysteine S-palmitoyltransferase activity"/>
    <property type="evidence" value="ECO:0007669"/>
    <property type="project" value="UniProtKB-EC"/>
</dbReference>
<keyword evidence="11" id="KW-1185">Reference proteome</keyword>
<evidence type="ECO:0000256" key="5">
    <source>
        <dbReference type="ARBA" id="ARBA00023043"/>
    </source>
</evidence>
<evidence type="ECO:0000259" key="9">
    <source>
        <dbReference type="Pfam" id="PF01529"/>
    </source>
</evidence>
<feature type="repeat" description="ANK" evidence="7">
    <location>
        <begin position="48"/>
        <end position="80"/>
    </location>
</feature>
<keyword evidence="3" id="KW-0677">Repeat</keyword>
<keyword evidence="6 8" id="KW-0472">Membrane</keyword>
<feature type="transmembrane region" description="Helical" evidence="8">
    <location>
        <begin position="219"/>
        <end position="237"/>
    </location>
</feature>
<evidence type="ECO:0000256" key="3">
    <source>
        <dbReference type="ARBA" id="ARBA00022737"/>
    </source>
</evidence>
<keyword evidence="5 7" id="KW-0040">ANK repeat</keyword>
<dbReference type="GO" id="GO:0016020">
    <property type="term" value="C:membrane"/>
    <property type="evidence" value="ECO:0007669"/>
    <property type="project" value="UniProtKB-SubCell"/>
</dbReference>
<keyword evidence="4 8" id="KW-1133">Transmembrane helix</keyword>
<accession>A0AAV7JSP1</accession>
<dbReference type="AlphaFoldDB" id="A0AAV7JSP1"/>
<protein>
    <recommendedName>
        <fullName evidence="8">Palmitoyltransferase</fullName>
        <ecNumber evidence="8">2.3.1.225</ecNumber>
    </recommendedName>
</protein>
<dbReference type="Gene3D" id="1.25.40.20">
    <property type="entry name" value="Ankyrin repeat-containing domain"/>
    <property type="match status" value="1"/>
</dbReference>
<reference evidence="10 11" key="1">
    <citation type="journal article" date="2023" name="BMC Biol.">
        <title>The compact genome of the sponge Oopsacas minuta (Hexactinellida) is lacking key metazoan core genes.</title>
        <authorList>
            <person name="Santini S."/>
            <person name="Schenkelaars Q."/>
            <person name="Jourda C."/>
            <person name="Duchesne M."/>
            <person name="Belahbib H."/>
            <person name="Rocher C."/>
            <person name="Selva M."/>
            <person name="Riesgo A."/>
            <person name="Vervoort M."/>
            <person name="Leys S.P."/>
            <person name="Kodjabachian L."/>
            <person name="Le Bivic A."/>
            <person name="Borchiellini C."/>
            <person name="Claverie J.M."/>
            <person name="Renard E."/>
        </authorList>
    </citation>
    <scope>NUCLEOTIDE SEQUENCE [LARGE SCALE GENOMIC DNA]</scope>
    <source>
        <strain evidence="10">SPO-2</strain>
    </source>
</reference>
<dbReference type="InterPro" id="IPR001594">
    <property type="entry name" value="Palmitoyltrfase_DHHC"/>
</dbReference>
<comment type="domain">
    <text evidence="8">The DHHC domain is required for palmitoyltransferase activity.</text>
</comment>